<dbReference type="GO" id="GO:0016787">
    <property type="term" value="F:hydrolase activity"/>
    <property type="evidence" value="ECO:0007669"/>
    <property type="project" value="UniProtKB-KW"/>
</dbReference>
<dbReference type="Pfam" id="PF08823">
    <property type="entry name" value="PG_binding_2"/>
    <property type="match status" value="1"/>
</dbReference>
<evidence type="ECO:0000313" key="2">
    <source>
        <dbReference type="EMBL" id="TWG26997.1"/>
    </source>
</evidence>
<evidence type="ECO:0000313" key="3">
    <source>
        <dbReference type="Proteomes" id="UP000319927"/>
    </source>
</evidence>
<dbReference type="InterPro" id="IPR014927">
    <property type="entry name" value="PG-bd_2"/>
</dbReference>
<dbReference type="OrthoDB" id="9790012at2"/>
<dbReference type="AlphaFoldDB" id="A0A561WT16"/>
<protein>
    <submittedName>
        <fullName evidence="2">Putative Ntn-hydrolase superfamily protein</fullName>
    </submittedName>
</protein>
<dbReference type="InterPro" id="IPR029055">
    <property type="entry name" value="Ntn_hydrolases_N"/>
</dbReference>
<proteinExistence type="predicted"/>
<dbReference type="SUPFAM" id="SSF56235">
    <property type="entry name" value="N-terminal nucleophile aminohydrolases (Ntn hydrolases)"/>
    <property type="match status" value="1"/>
</dbReference>
<keyword evidence="2" id="KW-0378">Hydrolase</keyword>
<dbReference type="PANTHER" id="PTHR39328">
    <property type="entry name" value="BLL2871 PROTEIN"/>
    <property type="match status" value="1"/>
</dbReference>
<dbReference type="RefSeq" id="WP_154936157.1">
    <property type="nucleotide sequence ID" value="NZ_VIXA01000001.1"/>
</dbReference>
<gene>
    <name evidence="2" type="ORF">FHX75_11131</name>
</gene>
<organism evidence="2 3">
    <name type="scientific">Micromonospora palomenae</name>
    <dbReference type="NCBI Taxonomy" id="1461247"/>
    <lineage>
        <taxon>Bacteria</taxon>
        <taxon>Bacillati</taxon>
        <taxon>Actinomycetota</taxon>
        <taxon>Actinomycetes</taxon>
        <taxon>Micromonosporales</taxon>
        <taxon>Micromonosporaceae</taxon>
        <taxon>Micromonospora</taxon>
    </lineage>
</organism>
<dbReference type="PANTHER" id="PTHR39328:SF1">
    <property type="entry name" value="BLL2871 PROTEIN"/>
    <property type="match status" value="1"/>
</dbReference>
<comment type="caution">
    <text evidence="2">The sequence shown here is derived from an EMBL/GenBank/DDBJ whole genome shotgun (WGS) entry which is preliminary data.</text>
</comment>
<dbReference type="Proteomes" id="UP000319927">
    <property type="component" value="Unassembled WGS sequence"/>
</dbReference>
<dbReference type="Pfam" id="PF06267">
    <property type="entry name" value="DUF1028"/>
    <property type="match status" value="1"/>
</dbReference>
<dbReference type="EMBL" id="VIXA01000001">
    <property type="protein sequence ID" value="TWG26997.1"/>
    <property type="molecule type" value="Genomic_DNA"/>
</dbReference>
<feature type="domain" description="Putative peptidoglycan binding" evidence="1">
    <location>
        <begin position="210"/>
        <end position="292"/>
    </location>
</feature>
<keyword evidence="3" id="KW-1185">Reference proteome</keyword>
<sequence length="307" mass="30950">MTFSLVARSADGRLHGVAVASRFLAAGALVPAAEAEVGAVASQAHANLSYRPNGLALLRAGVPAADVIAQLVAADPGRDDRQLGVVGATGPGATWTGPRCGGWAGGLAGDDWAAQGNILAGPQIVEAVRDGWLAGEALPFPQRLLAALRAGEQAGGDRRGRQSAALLVVQRGGGYAGTGDNLVDLRVDDHPDPVGELHRLLDIHTMLFGKPDPATLLELTGPLADEVAGLLAAAGYPAGGAGLTAAVHPAGAAAPATVAGPALEEALASWAGWENLEERLVPGHIDPIVLAHLRRTVAAVPAPRTGD</sequence>
<dbReference type="Gene3D" id="3.60.20.10">
    <property type="entry name" value="Glutamine Phosphoribosylpyrophosphate, subunit 1, domain 1"/>
    <property type="match status" value="1"/>
</dbReference>
<evidence type="ECO:0000259" key="1">
    <source>
        <dbReference type="Pfam" id="PF08823"/>
    </source>
</evidence>
<reference evidence="2 3" key="1">
    <citation type="submission" date="2019-06" db="EMBL/GenBank/DDBJ databases">
        <title>Sequencing the genomes of 1000 actinobacteria strains.</title>
        <authorList>
            <person name="Klenk H.-P."/>
        </authorList>
    </citation>
    <scope>NUCLEOTIDE SEQUENCE [LARGE SCALE GENOMIC DNA]</scope>
    <source>
        <strain evidence="2 3">DSM 102131</strain>
    </source>
</reference>
<dbReference type="InterPro" id="IPR010430">
    <property type="entry name" value="DUF1028"/>
</dbReference>
<name>A0A561WT16_9ACTN</name>
<accession>A0A561WT16</accession>